<reference evidence="1 2" key="1">
    <citation type="submission" date="2013-07" db="EMBL/GenBank/DDBJ databases">
        <authorList>
            <person name="Weinstock G."/>
            <person name="Sodergren E."/>
            <person name="Wylie T."/>
            <person name="Fulton L."/>
            <person name="Fulton R."/>
            <person name="Fronick C."/>
            <person name="O'Laughlin M."/>
            <person name="Godfrey J."/>
            <person name="Miner T."/>
            <person name="Herter B."/>
            <person name="Appelbaum E."/>
            <person name="Cordes M."/>
            <person name="Lek S."/>
            <person name="Wollam A."/>
            <person name="Pepin K.H."/>
            <person name="Palsikar V.B."/>
            <person name="Mitreva M."/>
            <person name="Wilson R.K."/>
        </authorList>
    </citation>
    <scope>NUCLEOTIDE SEQUENCE [LARGE SCALE GENOMIC DNA]</scope>
    <source>
        <strain evidence="1 2">ATCC 14940</strain>
    </source>
</reference>
<dbReference type="EMBL" id="AWSU01000021">
    <property type="protein sequence ID" value="ERI80520.1"/>
    <property type="molecule type" value="Genomic_DNA"/>
</dbReference>
<evidence type="ECO:0000313" key="1">
    <source>
        <dbReference type="EMBL" id="ERI80520.1"/>
    </source>
</evidence>
<dbReference type="InterPro" id="IPR029058">
    <property type="entry name" value="AB_hydrolase_fold"/>
</dbReference>
<comment type="caution">
    <text evidence="1">The sequence shown here is derived from an EMBL/GenBank/DDBJ whole genome shotgun (WGS) entry which is preliminary data.</text>
</comment>
<protein>
    <recommendedName>
        <fullName evidence="3">Alpha/beta hydrolase</fullName>
    </recommendedName>
</protein>
<evidence type="ECO:0000313" key="2">
    <source>
        <dbReference type="Proteomes" id="UP000016491"/>
    </source>
</evidence>
<sequence>MAITKKITTIDGIPAIIFGVPSRKIYLYIHGQGGNKEEAQSIAKVICRYGYQVLSIDLPEHGERKGEIDSFDPWHIVPELTGVMGFVKVHWERVSLFANSIGAWFSILSFGNECLNNCLFVSPVLDMKQLILKMMGWANVTEEQLKKELIIPTTFDQTLSWRYWEYALSHPITKWEVPTKILYGGSDNLIDRDIVEHFAHKFHCGLDVMESGEHWFHTEEQLKAMRKWLITNLKSKELSKDER</sequence>
<dbReference type="SUPFAM" id="SSF53474">
    <property type="entry name" value="alpha/beta-Hydrolases"/>
    <property type="match status" value="1"/>
</dbReference>
<dbReference type="RefSeq" id="WP_021643448.1">
    <property type="nucleotide sequence ID" value="NZ_KE993017.1"/>
</dbReference>
<accession>A0ABC9U422</accession>
<dbReference type="Gene3D" id="3.40.50.1820">
    <property type="entry name" value="alpha/beta hydrolase"/>
    <property type="match status" value="1"/>
</dbReference>
<gene>
    <name evidence="1" type="ORF">CLOSYM_00243</name>
</gene>
<evidence type="ECO:0008006" key="3">
    <source>
        <dbReference type="Google" id="ProtNLM"/>
    </source>
</evidence>
<organism evidence="1 2">
    <name type="scientific">[Clostridium] symbiosum ATCC 14940</name>
    <dbReference type="NCBI Taxonomy" id="411472"/>
    <lineage>
        <taxon>Bacteria</taxon>
        <taxon>Bacillati</taxon>
        <taxon>Bacillota</taxon>
        <taxon>Clostridia</taxon>
        <taxon>Lachnospirales</taxon>
        <taxon>Lachnospiraceae</taxon>
        <taxon>Otoolea</taxon>
    </lineage>
</organism>
<proteinExistence type="predicted"/>
<dbReference type="AlphaFoldDB" id="A0ABC9U422"/>
<dbReference type="Proteomes" id="UP000016491">
    <property type="component" value="Unassembled WGS sequence"/>
</dbReference>
<name>A0ABC9U422_CLOSY</name>